<organism evidence="2 3">
    <name type="scientific">Gigaspora margarita</name>
    <dbReference type="NCBI Taxonomy" id="4874"/>
    <lineage>
        <taxon>Eukaryota</taxon>
        <taxon>Fungi</taxon>
        <taxon>Fungi incertae sedis</taxon>
        <taxon>Mucoromycota</taxon>
        <taxon>Glomeromycotina</taxon>
        <taxon>Glomeromycetes</taxon>
        <taxon>Diversisporales</taxon>
        <taxon>Gigasporaceae</taxon>
        <taxon>Gigaspora</taxon>
    </lineage>
</organism>
<protein>
    <submittedName>
        <fullName evidence="2">17271_t:CDS:1</fullName>
    </submittedName>
</protein>
<name>A0ABN7WHW3_GIGMA</name>
<proteinExistence type="predicted"/>
<evidence type="ECO:0000313" key="2">
    <source>
        <dbReference type="EMBL" id="CAG8831861.1"/>
    </source>
</evidence>
<feature type="compositionally biased region" description="Polar residues" evidence="1">
    <location>
        <begin position="13"/>
        <end position="23"/>
    </location>
</feature>
<evidence type="ECO:0000256" key="1">
    <source>
        <dbReference type="SAM" id="MobiDB-lite"/>
    </source>
</evidence>
<dbReference type="Proteomes" id="UP000789901">
    <property type="component" value="Unassembled WGS sequence"/>
</dbReference>
<evidence type="ECO:0000313" key="3">
    <source>
        <dbReference type="Proteomes" id="UP000789901"/>
    </source>
</evidence>
<accession>A0ABN7WHW3</accession>
<comment type="caution">
    <text evidence="2">The sequence shown here is derived from an EMBL/GenBank/DDBJ whole genome shotgun (WGS) entry which is preliminary data.</text>
</comment>
<gene>
    <name evidence="2" type="ORF">GMARGA_LOCUS30810</name>
</gene>
<sequence length="42" mass="4845">FGLYYLEPKPEQDNSTTEIHSTTGQLDNKSITTIYNLLEELK</sequence>
<feature type="region of interest" description="Disordered" evidence="1">
    <location>
        <begin position="1"/>
        <end position="23"/>
    </location>
</feature>
<feature type="non-terminal residue" evidence="2">
    <location>
        <position position="1"/>
    </location>
</feature>
<reference evidence="2 3" key="1">
    <citation type="submission" date="2021-06" db="EMBL/GenBank/DDBJ databases">
        <authorList>
            <person name="Kallberg Y."/>
            <person name="Tangrot J."/>
            <person name="Rosling A."/>
        </authorList>
    </citation>
    <scope>NUCLEOTIDE SEQUENCE [LARGE SCALE GENOMIC DNA]</scope>
    <source>
        <strain evidence="2 3">120-4 pot B 10/14</strain>
    </source>
</reference>
<keyword evidence="3" id="KW-1185">Reference proteome</keyword>
<dbReference type="EMBL" id="CAJVQB010044381">
    <property type="protein sequence ID" value="CAG8831861.1"/>
    <property type="molecule type" value="Genomic_DNA"/>
</dbReference>